<evidence type="ECO:0000313" key="2">
    <source>
        <dbReference type="Proteomes" id="UP001163324"/>
    </source>
</evidence>
<proteinExistence type="predicted"/>
<reference evidence="1" key="1">
    <citation type="submission" date="2022-10" db="EMBL/GenBank/DDBJ databases">
        <title>Complete Genome of Trichothecium roseum strain YXFP-22015, a Plant Pathogen Isolated from Citrus.</title>
        <authorList>
            <person name="Wang Y."/>
            <person name="Zhu L."/>
        </authorList>
    </citation>
    <scope>NUCLEOTIDE SEQUENCE</scope>
    <source>
        <strain evidence="1">YXFP-22015</strain>
    </source>
</reference>
<dbReference type="Proteomes" id="UP001163324">
    <property type="component" value="Chromosome 7"/>
</dbReference>
<gene>
    <name evidence="1" type="ORF">N3K66_007783</name>
</gene>
<dbReference type="EMBL" id="CM047946">
    <property type="protein sequence ID" value="KAI9897927.1"/>
    <property type="molecule type" value="Genomic_DNA"/>
</dbReference>
<organism evidence="1 2">
    <name type="scientific">Trichothecium roseum</name>
    <dbReference type="NCBI Taxonomy" id="47278"/>
    <lineage>
        <taxon>Eukaryota</taxon>
        <taxon>Fungi</taxon>
        <taxon>Dikarya</taxon>
        <taxon>Ascomycota</taxon>
        <taxon>Pezizomycotina</taxon>
        <taxon>Sordariomycetes</taxon>
        <taxon>Hypocreomycetidae</taxon>
        <taxon>Hypocreales</taxon>
        <taxon>Hypocreales incertae sedis</taxon>
        <taxon>Trichothecium</taxon>
    </lineage>
</organism>
<keyword evidence="2" id="KW-1185">Reference proteome</keyword>
<evidence type="ECO:0000313" key="1">
    <source>
        <dbReference type="EMBL" id="KAI9897927.1"/>
    </source>
</evidence>
<sequence>MNQSSMTRANCGWLVAVLCSLVFFTLPAASHLTYRDKIGDKANAFNLNQVRLTDSRWMDNQDRTVKYLLWIDPDRLLYVFRQTHGIDTKGATPNGGWDAPDFRFRSHVQGHFLTAWAHCYAVLKNEECRTRADYFVEELAKCQANNDAAGFTKGYLSGFPESEIEAVENRTLDNGNVPYYAIHKTMAGLLDVWRYIGSEQARDVLLEISAWVDTRTSKLSYEQMQEMMQTEFGGMNEIMADVYHNTGDEKWLTVAQRFDHAVIFDPLADNRDTLDGLHANTQVPKWIGAIREYKATGDSKYLNVAVNAWDITVHDHSYAIGGNSQAEHFHGPNEIAGYLDHDTAEACNTYNMLKLTRELWTLNPTDALYFDFYERALVNHMIGIQDPASEHGHITYFSSLNPGGIRGVGPALGGGTYSTDSDSFWCCQGTALETNTKLMDSIYFHDDSTLYVNLYAPSELSWTEKNVLVKQSTTIPESDTVTLDVEGSGDFSIMLRIPSWTSGAQVSINDEVLDVPADPSSYATVSRTWSSGDTLKLTLPMSLYTIAANDDSSLAALGFGPTILAGNFGDSELEAVPGLNLASVERIGDTGIEFFGTSDGENITLAPFADAHGFRYNVYWKIAGDL</sequence>
<name>A0ACC0UWM4_9HYPO</name>
<comment type="caution">
    <text evidence="1">The sequence shown here is derived from an EMBL/GenBank/DDBJ whole genome shotgun (WGS) entry which is preliminary data.</text>
</comment>
<accession>A0ACC0UWM4</accession>
<protein>
    <submittedName>
        <fullName evidence="1">Uncharacterized protein</fullName>
    </submittedName>
</protein>